<keyword evidence="8" id="KW-0238">DNA-binding</keyword>
<dbReference type="InterPro" id="IPR027417">
    <property type="entry name" value="P-loop_NTPase"/>
</dbReference>
<reference evidence="8" key="1">
    <citation type="submission" date="2023-07" db="EMBL/GenBank/DDBJ databases">
        <title>Genomic Encyclopedia of Type Strains, Phase IV (KMG-IV): sequencing the most valuable type-strain genomes for metagenomic binning, comparative biology and taxonomic classification.</title>
        <authorList>
            <person name="Goeker M."/>
        </authorList>
    </citation>
    <scope>NUCLEOTIDE SEQUENCE</scope>
    <source>
        <strain evidence="8">DSM 26174</strain>
    </source>
</reference>
<dbReference type="EMBL" id="JAVDQD010000001">
    <property type="protein sequence ID" value="MDR6237879.1"/>
    <property type="molecule type" value="Genomic_DNA"/>
</dbReference>
<dbReference type="Gene3D" id="1.10.8.60">
    <property type="match status" value="1"/>
</dbReference>
<keyword evidence="2" id="KW-0067">ATP-binding</keyword>
<evidence type="ECO:0000313" key="8">
    <source>
        <dbReference type="EMBL" id="MDR6237879.1"/>
    </source>
</evidence>
<dbReference type="InterPro" id="IPR058031">
    <property type="entry name" value="AAA_lid_NorR"/>
</dbReference>
<dbReference type="InterPro" id="IPR002078">
    <property type="entry name" value="Sigma_54_int"/>
</dbReference>
<dbReference type="InterPro" id="IPR001789">
    <property type="entry name" value="Sig_transdc_resp-reg_receiver"/>
</dbReference>
<dbReference type="InterPro" id="IPR025944">
    <property type="entry name" value="Sigma_54_int_dom_CS"/>
</dbReference>
<dbReference type="Gene3D" id="3.40.50.300">
    <property type="entry name" value="P-loop containing nucleotide triphosphate hydrolases"/>
    <property type="match status" value="1"/>
</dbReference>
<dbReference type="FunFam" id="3.40.50.300:FF:000006">
    <property type="entry name" value="DNA-binding transcriptional regulator NtrC"/>
    <property type="match status" value="1"/>
</dbReference>
<dbReference type="GO" id="GO:0043565">
    <property type="term" value="F:sequence-specific DNA binding"/>
    <property type="evidence" value="ECO:0007669"/>
    <property type="project" value="InterPro"/>
</dbReference>
<dbReference type="InterPro" id="IPR011006">
    <property type="entry name" value="CheY-like_superfamily"/>
</dbReference>
<sequence length="454" mass="51509">MKGKILILDDNRALLSALDILLAPHYECVKCIHDPKLLFSELSKTDYQLLLLDMNFASKIQNGNEGLYWLKEAKSRYPHLSIVMITAYGNIELAVETIKLGASDFILKPWENKKMLETVKKSIELSFNAQKKQDKSNSKDLKTTEKAFTVDQILGQSPVMCSMKKIIERVSKTDTNVLISGENGTGKELVAKAIHGHSNRNGHPLVNVDVGSLSETLFESEMFGHVKGAYTDAKEDRVGKFELANDGSIFLDEISNLSYGLQAKLLKVLQNREIVKLGSNIVIPIDIRLICATNKSITKMVSQQLFREDLFYRINTIQIEVPPLRDRGDDILLLANFFIDKFCSKYHRDRMTLSDQAQQKILNYHWPGNVRQLEHNIERLVILNESDTITVSSLQLENIDIGNVAVKDITLEEMEKLMIVNALKRFENNISMASSHLGITRQTLYNKMKKYSLS</sequence>
<dbReference type="Pfam" id="PF02954">
    <property type="entry name" value="HTH_8"/>
    <property type="match status" value="1"/>
</dbReference>
<keyword evidence="1" id="KW-0547">Nucleotide-binding</keyword>
<dbReference type="AlphaFoldDB" id="A0AAE4BPD9"/>
<keyword evidence="3" id="KW-0805">Transcription regulation</keyword>
<feature type="domain" description="Sigma-54 factor interaction" evidence="6">
    <location>
        <begin position="153"/>
        <end position="382"/>
    </location>
</feature>
<dbReference type="SUPFAM" id="SSF52540">
    <property type="entry name" value="P-loop containing nucleoside triphosphate hydrolases"/>
    <property type="match status" value="1"/>
</dbReference>
<evidence type="ECO:0000256" key="3">
    <source>
        <dbReference type="ARBA" id="ARBA00023015"/>
    </source>
</evidence>
<evidence type="ECO:0000256" key="4">
    <source>
        <dbReference type="ARBA" id="ARBA00023163"/>
    </source>
</evidence>
<feature type="domain" description="Response regulatory" evidence="7">
    <location>
        <begin position="4"/>
        <end position="123"/>
    </location>
</feature>
<keyword evidence="5" id="KW-0597">Phosphoprotein</keyword>
<dbReference type="PROSITE" id="PS50045">
    <property type="entry name" value="SIGMA54_INTERACT_4"/>
    <property type="match status" value="1"/>
</dbReference>
<dbReference type="Gene3D" id="3.40.50.2300">
    <property type="match status" value="1"/>
</dbReference>
<name>A0AAE4BPD9_9BACT</name>
<dbReference type="Pfam" id="PF25601">
    <property type="entry name" value="AAA_lid_14"/>
    <property type="match status" value="1"/>
</dbReference>
<gene>
    <name evidence="8" type="ORF">HNQ88_000855</name>
</gene>
<protein>
    <submittedName>
        <fullName evidence="8">DNA-binding NtrC family response regulator</fullName>
    </submittedName>
</protein>
<organism evidence="8 9">
    <name type="scientific">Aureibacter tunicatorum</name>
    <dbReference type="NCBI Taxonomy" id="866807"/>
    <lineage>
        <taxon>Bacteria</taxon>
        <taxon>Pseudomonadati</taxon>
        <taxon>Bacteroidota</taxon>
        <taxon>Cytophagia</taxon>
        <taxon>Cytophagales</taxon>
        <taxon>Persicobacteraceae</taxon>
        <taxon>Aureibacter</taxon>
    </lineage>
</organism>
<dbReference type="InterPro" id="IPR003593">
    <property type="entry name" value="AAA+_ATPase"/>
</dbReference>
<dbReference type="CDD" id="cd00009">
    <property type="entry name" value="AAA"/>
    <property type="match status" value="1"/>
</dbReference>
<dbReference type="Pfam" id="PF00072">
    <property type="entry name" value="Response_reg"/>
    <property type="match status" value="1"/>
</dbReference>
<evidence type="ECO:0000313" key="9">
    <source>
        <dbReference type="Proteomes" id="UP001185092"/>
    </source>
</evidence>
<dbReference type="Pfam" id="PF00158">
    <property type="entry name" value="Sigma54_activat"/>
    <property type="match status" value="1"/>
</dbReference>
<dbReference type="GO" id="GO:0005524">
    <property type="term" value="F:ATP binding"/>
    <property type="evidence" value="ECO:0007669"/>
    <property type="project" value="UniProtKB-KW"/>
</dbReference>
<dbReference type="GO" id="GO:0000160">
    <property type="term" value="P:phosphorelay signal transduction system"/>
    <property type="evidence" value="ECO:0007669"/>
    <property type="project" value="InterPro"/>
</dbReference>
<evidence type="ECO:0000256" key="2">
    <source>
        <dbReference type="ARBA" id="ARBA00022840"/>
    </source>
</evidence>
<evidence type="ECO:0000259" key="7">
    <source>
        <dbReference type="PROSITE" id="PS50110"/>
    </source>
</evidence>
<proteinExistence type="predicted"/>
<dbReference type="RefSeq" id="WP_309937351.1">
    <property type="nucleotide sequence ID" value="NZ_AP025305.1"/>
</dbReference>
<dbReference type="SUPFAM" id="SSF52172">
    <property type="entry name" value="CheY-like"/>
    <property type="match status" value="1"/>
</dbReference>
<accession>A0AAE4BPD9</accession>
<dbReference type="PROSITE" id="PS50110">
    <property type="entry name" value="RESPONSE_REGULATORY"/>
    <property type="match status" value="1"/>
</dbReference>
<dbReference type="PANTHER" id="PTHR32071">
    <property type="entry name" value="TRANSCRIPTIONAL REGULATORY PROTEIN"/>
    <property type="match status" value="1"/>
</dbReference>
<feature type="modified residue" description="4-aspartylphosphate" evidence="5">
    <location>
        <position position="53"/>
    </location>
</feature>
<dbReference type="Gene3D" id="1.10.10.60">
    <property type="entry name" value="Homeodomain-like"/>
    <property type="match status" value="1"/>
</dbReference>
<dbReference type="InterPro" id="IPR009057">
    <property type="entry name" value="Homeodomain-like_sf"/>
</dbReference>
<keyword evidence="4" id="KW-0804">Transcription</keyword>
<dbReference type="PANTHER" id="PTHR32071:SF113">
    <property type="entry name" value="ALGINATE BIOSYNTHESIS TRANSCRIPTIONAL REGULATORY PROTEIN ALGB"/>
    <property type="match status" value="1"/>
</dbReference>
<evidence type="ECO:0000256" key="5">
    <source>
        <dbReference type="PROSITE-ProRule" id="PRU00169"/>
    </source>
</evidence>
<evidence type="ECO:0000256" key="1">
    <source>
        <dbReference type="ARBA" id="ARBA00022741"/>
    </source>
</evidence>
<dbReference type="SUPFAM" id="SSF46689">
    <property type="entry name" value="Homeodomain-like"/>
    <property type="match status" value="1"/>
</dbReference>
<dbReference type="InterPro" id="IPR002197">
    <property type="entry name" value="HTH_Fis"/>
</dbReference>
<dbReference type="GO" id="GO:0006355">
    <property type="term" value="P:regulation of DNA-templated transcription"/>
    <property type="evidence" value="ECO:0007669"/>
    <property type="project" value="InterPro"/>
</dbReference>
<dbReference type="PRINTS" id="PR01590">
    <property type="entry name" value="HTHFIS"/>
</dbReference>
<comment type="caution">
    <text evidence="8">The sequence shown here is derived from an EMBL/GenBank/DDBJ whole genome shotgun (WGS) entry which is preliminary data.</text>
</comment>
<dbReference type="SMART" id="SM00382">
    <property type="entry name" value="AAA"/>
    <property type="match status" value="1"/>
</dbReference>
<keyword evidence="9" id="KW-1185">Reference proteome</keyword>
<dbReference type="Proteomes" id="UP001185092">
    <property type="component" value="Unassembled WGS sequence"/>
</dbReference>
<dbReference type="SMART" id="SM00448">
    <property type="entry name" value="REC"/>
    <property type="match status" value="1"/>
</dbReference>
<dbReference type="PROSITE" id="PS00688">
    <property type="entry name" value="SIGMA54_INTERACT_3"/>
    <property type="match status" value="1"/>
</dbReference>
<evidence type="ECO:0000259" key="6">
    <source>
        <dbReference type="PROSITE" id="PS50045"/>
    </source>
</evidence>